<keyword evidence="6" id="KW-1185">Reference proteome</keyword>
<feature type="region of interest" description="Disordered" evidence="3">
    <location>
        <begin position="264"/>
        <end position="319"/>
    </location>
</feature>
<dbReference type="Pfam" id="PF11864">
    <property type="entry name" value="DUF3384"/>
    <property type="match status" value="1"/>
</dbReference>
<dbReference type="GO" id="GO:0005096">
    <property type="term" value="F:GTPase activator activity"/>
    <property type="evidence" value="ECO:0007669"/>
    <property type="project" value="UniProtKB-KW"/>
</dbReference>
<keyword evidence="2" id="KW-0175">Coiled coil</keyword>
<dbReference type="PANTHER" id="PTHR10063:SF0">
    <property type="entry name" value="TUBERIN"/>
    <property type="match status" value="1"/>
</dbReference>
<feature type="region of interest" description="Disordered" evidence="3">
    <location>
        <begin position="1286"/>
        <end position="1362"/>
    </location>
</feature>
<feature type="region of interest" description="Disordered" evidence="3">
    <location>
        <begin position="889"/>
        <end position="939"/>
    </location>
</feature>
<feature type="compositionally biased region" description="Basic and acidic residues" evidence="3">
    <location>
        <begin position="913"/>
        <end position="929"/>
    </location>
</feature>
<feature type="compositionally biased region" description="Polar residues" evidence="3">
    <location>
        <begin position="1352"/>
        <end position="1361"/>
    </location>
</feature>
<dbReference type="InterPro" id="IPR027107">
    <property type="entry name" value="Tuberin/Ral-act_asu"/>
</dbReference>
<dbReference type="SUPFAM" id="SSF111347">
    <property type="entry name" value="Rap/Ran-GAP"/>
    <property type="match status" value="1"/>
</dbReference>
<dbReference type="GO" id="GO:0051056">
    <property type="term" value="P:regulation of small GTPase mediated signal transduction"/>
    <property type="evidence" value="ECO:0007669"/>
    <property type="project" value="InterPro"/>
</dbReference>
<dbReference type="STRING" id="946122.A0A0C2WNK4"/>
<feature type="region of interest" description="Disordered" evidence="3">
    <location>
        <begin position="596"/>
        <end position="622"/>
    </location>
</feature>
<dbReference type="PANTHER" id="PTHR10063">
    <property type="entry name" value="TUBERIN"/>
    <property type="match status" value="1"/>
</dbReference>
<dbReference type="Pfam" id="PF02145">
    <property type="entry name" value="Rap_GAP"/>
    <property type="match status" value="1"/>
</dbReference>
<evidence type="ECO:0000313" key="6">
    <source>
        <dbReference type="Proteomes" id="UP000054549"/>
    </source>
</evidence>
<dbReference type="InParanoid" id="A0A0C2WNK4"/>
<keyword evidence="1" id="KW-0343">GTPase activation</keyword>
<evidence type="ECO:0000256" key="1">
    <source>
        <dbReference type="ARBA" id="ARBA00022468"/>
    </source>
</evidence>
<feature type="compositionally biased region" description="Low complexity" evidence="3">
    <location>
        <begin position="447"/>
        <end position="457"/>
    </location>
</feature>
<feature type="coiled-coil region" evidence="2">
    <location>
        <begin position="657"/>
        <end position="684"/>
    </location>
</feature>
<dbReference type="InterPro" id="IPR018515">
    <property type="entry name" value="Tuberin-type_domain"/>
</dbReference>
<evidence type="ECO:0000259" key="4">
    <source>
        <dbReference type="PROSITE" id="PS50085"/>
    </source>
</evidence>
<dbReference type="FunFam" id="3.40.50.11210:FF:000007">
    <property type="entry name" value="Tuberous sclerosis 2"/>
    <property type="match status" value="1"/>
</dbReference>
<dbReference type="GO" id="GO:0032007">
    <property type="term" value="P:negative regulation of TOR signaling"/>
    <property type="evidence" value="ECO:0007669"/>
    <property type="project" value="TreeGrafter"/>
</dbReference>
<dbReference type="Gene3D" id="3.40.50.11210">
    <property type="entry name" value="Rap/Ran-GAP"/>
    <property type="match status" value="1"/>
</dbReference>
<accession>A0A0C2WNK4</accession>
<feature type="compositionally biased region" description="Polar residues" evidence="3">
    <location>
        <begin position="282"/>
        <end position="295"/>
    </location>
</feature>
<protein>
    <recommendedName>
        <fullName evidence="4">Rap-GAP domain-containing protein</fullName>
    </recommendedName>
</protein>
<feature type="compositionally biased region" description="Low complexity" evidence="3">
    <location>
        <begin position="303"/>
        <end position="319"/>
    </location>
</feature>
<dbReference type="InterPro" id="IPR000331">
    <property type="entry name" value="Rap/Ran_GAP_dom"/>
</dbReference>
<dbReference type="PROSITE" id="PS50085">
    <property type="entry name" value="RAPGAP"/>
    <property type="match status" value="1"/>
</dbReference>
<evidence type="ECO:0000313" key="5">
    <source>
        <dbReference type="EMBL" id="KIL58281.1"/>
    </source>
</evidence>
<dbReference type="GO" id="GO:0005634">
    <property type="term" value="C:nucleus"/>
    <property type="evidence" value="ECO:0007669"/>
    <property type="project" value="InterPro"/>
</dbReference>
<feature type="compositionally biased region" description="Polar residues" evidence="3">
    <location>
        <begin position="1287"/>
        <end position="1302"/>
    </location>
</feature>
<gene>
    <name evidence="5" type="ORF">M378DRAFT_335973</name>
</gene>
<dbReference type="HOGENOM" id="CLU_001124_0_0_1"/>
<evidence type="ECO:0000256" key="3">
    <source>
        <dbReference type="SAM" id="MobiDB-lite"/>
    </source>
</evidence>
<name>A0A0C2WNK4_AMAMK</name>
<dbReference type="Pfam" id="PF03542">
    <property type="entry name" value="Tuberin"/>
    <property type="match status" value="1"/>
</dbReference>
<feature type="compositionally biased region" description="Basic and acidic residues" evidence="3">
    <location>
        <begin position="1303"/>
        <end position="1321"/>
    </location>
</feature>
<dbReference type="OrthoDB" id="19311at2759"/>
<dbReference type="GO" id="GO:0033596">
    <property type="term" value="C:TSC1-TSC2 complex"/>
    <property type="evidence" value="ECO:0007669"/>
    <property type="project" value="TreeGrafter"/>
</dbReference>
<dbReference type="EMBL" id="KN818342">
    <property type="protein sequence ID" value="KIL58281.1"/>
    <property type="molecule type" value="Genomic_DNA"/>
</dbReference>
<dbReference type="InterPro" id="IPR035974">
    <property type="entry name" value="Rap/Ran-GAP_sf"/>
</dbReference>
<reference evidence="5 6" key="1">
    <citation type="submission" date="2014-04" db="EMBL/GenBank/DDBJ databases">
        <title>Evolutionary Origins and Diversification of the Mycorrhizal Mutualists.</title>
        <authorList>
            <consortium name="DOE Joint Genome Institute"/>
            <consortium name="Mycorrhizal Genomics Consortium"/>
            <person name="Kohler A."/>
            <person name="Kuo A."/>
            <person name="Nagy L.G."/>
            <person name="Floudas D."/>
            <person name="Copeland A."/>
            <person name="Barry K.W."/>
            <person name="Cichocki N."/>
            <person name="Veneault-Fourrey C."/>
            <person name="LaButti K."/>
            <person name="Lindquist E.A."/>
            <person name="Lipzen A."/>
            <person name="Lundell T."/>
            <person name="Morin E."/>
            <person name="Murat C."/>
            <person name="Riley R."/>
            <person name="Ohm R."/>
            <person name="Sun H."/>
            <person name="Tunlid A."/>
            <person name="Henrissat B."/>
            <person name="Grigoriev I.V."/>
            <person name="Hibbett D.S."/>
            <person name="Martin F."/>
        </authorList>
    </citation>
    <scope>NUCLEOTIDE SEQUENCE [LARGE SCALE GENOMIC DNA]</scope>
    <source>
        <strain evidence="5 6">Koide BX008</strain>
    </source>
</reference>
<feature type="region of interest" description="Disordered" evidence="3">
    <location>
        <begin position="766"/>
        <end position="789"/>
    </location>
</feature>
<proteinExistence type="predicted"/>
<dbReference type="SUPFAM" id="SSF48371">
    <property type="entry name" value="ARM repeat"/>
    <property type="match status" value="1"/>
</dbReference>
<feature type="region of interest" description="Disordered" evidence="3">
    <location>
        <begin position="435"/>
        <end position="498"/>
    </location>
</feature>
<evidence type="ECO:0000256" key="2">
    <source>
        <dbReference type="SAM" id="Coils"/>
    </source>
</evidence>
<dbReference type="Proteomes" id="UP000054549">
    <property type="component" value="Unassembled WGS sequence"/>
</dbReference>
<dbReference type="InterPro" id="IPR024584">
    <property type="entry name" value="Tuberin_N"/>
</dbReference>
<feature type="domain" description="Rap-GAP" evidence="4">
    <location>
        <begin position="1864"/>
        <end position="2091"/>
    </location>
</feature>
<sequence length="2125" mass="233108">MSRPRATTTGFSAFIWPVPRPLISNTTPTSTSADSSQPPQPTLDIHHLISLLTPPSVPSLSYTRALASLLPTASPIPKRALLAPIWLSFCSPGAPLAIQAAGFDLLGAYFENEHREPLSTSDRLTYFSLFVASGEWAVETWEPRLKALRGMTAYGSDILGIEESILELLKSWVQSAYDGLLVLEARAINGEDDPSHQSLHLRFNTDERNERNERERCIMLCAEFVTKILEKSENLARLPDQALDAVISFYGTLVDRAVQLPRTKGYDPASEDPDDVLPVHVSTLSPSGPTMTHKSVQSHKRSASTSTSTSGSTTTSAPPTSLAYLKHPLEIAVALYLAHLSTRIKTLSPTHLQDVVPTLFRATAFCATPLYRLSLVAKYQPQSQPPSFSNTAWKRDMEDKITDFLAQLLSGSYATLSKLILSVWLGPPGSTPRLFDPPALFSTGESQTQVQQAQQVQPALSLGVTPLQNSPIPTQPGTPIPPPASLPPSQHAHSLPSSYFPSVSPHISSFHPATSSSSSPSLLQTPMHIQSTTSQPQPRPLHPTSSTLFTIHTCLGAHRTLRTILRRSLISRLARAYTSREAASSAYHTTSGHARFDIDSDIRPGSSASTTTTALGEPPGTWKELKGNEWDVVRTGRTLTWSVRSWVEWESGLEVHVRDDEGEKERLEEAVERVLEEVAGVLKDLLQEVDERSDDNHGDPSWVAGYASGNGVERTFIEEDESVAIGETLFELAGWVNRLKNPDGTPYIIRLRPQQPLGRHRPSLSQQHAFSRTSSASTIHSQSTTPSTSISVAGLPHNLPVVGNATPPGSPSLIRMLTTLLSRSHFATPLRPLLALTQTFMSNHLTDADLAPLPDTLMRMSELTPTSLDWLDNWSVVFGVTGVKEGHTLPQGEAEAAAECGSGPRDASWMEKVVSERESGQSDHHHQQQGDDESDQGGGLIALGSHFSRRKTREEAMTVLDKVYDSVRDMGTYRRALAGVVCQFAVQAVSWTVDATSLGVATALEVRDEFEVVWRLLADEAVLRTLEGCPFSEVEPFLDLLSSIAKDGGAAKASPASRALALTGRTIATAPGNNLDTTPAASNLTSPVISRMQSEYAGTGVGTGTIVMPSATATGGSGLISSLLSLAAGTASSSTMNLNSTTIDDSLTSPASLPATAQISGIPSPDVHRTFTDSPQLLPNSEAIFTARSLCGVSALVSIFGQLAFSPFLLEWDGVRLVIRMYQSLLDIAGDIGSRSATTEARLAALTFLMRLRADADHRVFFAENSFDANGSVEMLAGLIGRVKESGPSTHGTLSPSGSMSDRLNEGRARARTRATQERLGRQGSRGRGQTGTGATLRRSSRSRSRVPLGLQLQTAPTSAAPTRLRDPLWHFPQTLPFTVEADTPSEAITTYDPTLPEPPSKLLLPVDKYLQMLISLLENEKEWELISYALCHLPHQLSNKHFFCGPRSRVMLSRMVTVLCAGLLKKTLASGSSRQRDAQGLAHHTLEVLISYWRNLDMQQRHTMVEVFHVGLNEQLPTVRCCLQALTLATFELPHSMTKYLPKILESLSQIMSNPDMAVYILAYLCIVVSLPPLYVNFTEDDFKTVFGVALQYLQHYSRHNASPTVSWALSQHVRVLSYYVIYIWFLAVRLADRVRHVKYITRQLLIANEGSETVDGPTEVCFDWLARYTYATADPRPANSLLADIVMNSTNEPPEVAVKEKTWVVGNSVVTIRALARLGWLEVITRRPSGFTKFLCRVENAPLVGPGEVDLDMISVPAVLLMERDPPQVLRAGPEDYEGPLFSTEAAETEHLKEIFDVGLAERQRQPRPDPVTGYVWKGSAPSQRRKEVIVDPSYLALQLSPYPSPHAPRLRADPAAVSRFVNTIDRIPVIDTHKVGILYVAPGQTTEVEILRNTHGSPAYTRFLEGLGRLINLRGQLDVYAGGLDPDEDGEYAYAWWDDIGQILYHTATMMPTNAHDPQSNNKKRHIGNDYVRIVWNDSGSPYRFDTLSTQFQFVNIVIEPHSAGVIATYSNASYENEYFKVTVQRAPGMTEFVPVGNFKLISGQNLPLLVRQLSLLADWFASIFAQTNQDTARNEVKTNWQMRLEAIARFKKNQPTPNAADSDEADGIMREESYRDFTQAF</sequence>
<organism evidence="5 6">
    <name type="scientific">Amanita muscaria (strain Koide BX008)</name>
    <dbReference type="NCBI Taxonomy" id="946122"/>
    <lineage>
        <taxon>Eukaryota</taxon>
        <taxon>Fungi</taxon>
        <taxon>Dikarya</taxon>
        <taxon>Basidiomycota</taxon>
        <taxon>Agaricomycotina</taxon>
        <taxon>Agaricomycetes</taxon>
        <taxon>Agaricomycetidae</taxon>
        <taxon>Agaricales</taxon>
        <taxon>Pluteineae</taxon>
        <taxon>Amanitaceae</taxon>
        <taxon>Amanita</taxon>
    </lineage>
</organism>
<dbReference type="InterPro" id="IPR016024">
    <property type="entry name" value="ARM-type_fold"/>
</dbReference>
<feature type="compositionally biased region" description="Pro residues" evidence="3">
    <location>
        <begin position="473"/>
        <end position="486"/>
    </location>
</feature>